<evidence type="ECO:0000313" key="1">
    <source>
        <dbReference type="EMBL" id="SCM79593.1"/>
    </source>
</evidence>
<dbReference type="AlphaFoldDB" id="A0A212LPY7"/>
<reference evidence="1" key="1">
    <citation type="submission" date="2016-08" db="EMBL/GenBank/DDBJ databases">
        <authorList>
            <person name="Seilhamer J.J."/>
        </authorList>
    </citation>
    <scope>NUCLEOTIDE SEQUENCE</scope>
    <source>
        <strain evidence="1">86</strain>
    </source>
</reference>
<accession>A0A212LPY7</accession>
<gene>
    <name evidence="1" type="ORF">KL86PLE_90537</name>
</gene>
<sequence>MGHFNCLMNVAAAFQVAFLTLARESGPGYVTAYPYVS</sequence>
<name>A0A212LPY7_9HYPH</name>
<proteinExistence type="predicted"/>
<dbReference type="EMBL" id="FMJD01000013">
    <property type="protein sequence ID" value="SCM79593.1"/>
    <property type="molecule type" value="Genomic_DNA"/>
</dbReference>
<organism evidence="1">
    <name type="scientific">uncultured Pleomorphomonas sp</name>
    <dbReference type="NCBI Taxonomy" id="442121"/>
    <lineage>
        <taxon>Bacteria</taxon>
        <taxon>Pseudomonadati</taxon>
        <taxon>Pseudomonadota</taxon>
        <taxon>Alphaproteobacteria</taxon>
        <taxon>Hyphomicrobiales</taxon>
        <taxon>Pleomorphomonadaceae</taxon>
        <taxon>Pleomorphomonas</taxon>
        <taxon>environmental samples</taxon>
    </lineage>
</organism>
<protein>
    <submittedName>
        <fullName evidence="1">Uncharacterized protein</fullName>
    </submittedName>
</protein>